<proteinExistence type="predicted"/>
<gene>
    <name evidence="2" type="ORF">T260_18945</name>
</gene>
<protein>
    <submittedName>
        <fullName evidence="2">Competence protein ComGF</fullName>
    </submittedName>
</protein>
<organism evidence="2 3">
    <name type="scientific">Geobacillus thermopakistaniensis (strain MAS1)</name>
    <dbReference type="NCBI Taxonomy" id="1408282"/>
    <lineage>
        <taxon>Bacteria</taxon>
        <taxon>Bacillati</taxon>
        <taxon>Bacillota</taxon>
        <taxon>Bacilli</taxon>
        <taxon>Bacillales</taxon>
        <taxon>Anoxybacillaceae</taxon>
        <taxon>Geobacillus</taxon>
    </lineage>
</organism>
<sequence>MESMRALERLRRPRDGAVRVWQAVAAKENGFTMIEALLALAAAMAVAAVVPALLSVRLLAPEPTDAFSRLEWRLFLQQLQIELNETRQWSTGGHVLYLQKWSGETVSFSVVASRAQLIRQVDGAGNETALRHVRAVSYRAGTRGIFLQVTADDGTVCEAFVARAF</sequence>
<accession>A0A7U9J7V6</accession>
<keyword evidence="3" id="KW-1185">Reference proteome</keyword>
<dbReference type="EMBL" id="AYSF01000111">
    <property type="protein sequence ID" value="ESU70591.1"/>
    <property type="molecule type" value="Genomic_DNA"/>
</dbReference>
<reference evidence="2 3" key="1">
    <citation type="journal article" date="2014" name="Genome Announc.">
        <title>Draft Genome Sequence of Geobacillus thermopakistaniensis Strain MAS1.</title>
        <authorList>
            <person name="Siddiqui M.A."/>
            <person name="Rashid N."/>
            <person name="Ayyampalayam S."/>
            <person name="Whitman W.B."/>
        </authorList>
    </citation>
    <scope>NUCLEOTIDE SEQUENCE [LARGE SCALE GENOMIC DNA]</scope>
    <source>
        <strain evidence="2 3">MAS1</strain>
    </source>
</reference>
<comment type="caution">
    <text evidence="2">The sequence shown here is derived from an EMBL/GenBank/DDBJ whole genome shotgun (WGS) entry which is preliminary data.</text>
</comment>
<evidence type="ECO:0000256" key="1">
    <source>
        <dbReference type="SAM" id="Phobius"/>
    </source>
</evidence>
<dbReference type="Pfam" id="PF15980">
    <property type="entry name" value="ComGF"/>
    <property type="match status" value="1"/>
</dbReference>
<name>A0A7U9J7V6_GEOTM</name>
<feature type="transmembrane region" description="Helical" evidence="1">
    <location>
        <begin position="36"/>
        <end position="60"/>
    </location>
</feature>
<keyword evidence="1" id="KW-0812">Transmembrane</keyword>
<dbReference type="InterPro" id="IPR016977">
    <property type="entry name" value="ComGF"/>
</dbReference>
<evidence type="ECO:0000313" key="2">
    <source>
        <dbReference type="EMBL" id="ESU70591.1"/>
    </source>
</evidence>
<evidence type="ECO:0000313" key="3">
    <source>
        <dbReference type="Proteomes" id="UP000018339"/>
    </source>
</evidence>
<keyword evidence="1" id="KW-1133">Transmembrane helix</keyword>
<keyword evidence="1" id="KW-0472">Membrane</keyword>
<dbReference type="NCBIfam" id="NF041002">
    <property type="entry name" value="pilin_ComGF"/>
    <property type="match status" value="1"/>
</dbReference>
<dbReference type="AlphaFoldDB" id="A0A7U9J7V6"/>
<dbReference type="Proteomes" id="UP000018339">
    <property type="component" value="Unassembled WGS sequence"/>
</dbReference>